<dbReference type="Proteomes" id="UP001165586">
    <property type="component" value="Unassembled WGS sequence"/>
</dbReference>
<feature type="chain" id="PRO_5046270704" evidence="7">
    <location>
        <begin position="33"/>
        <end position="245"/>
    </location>
</feature>
<feature type="transmembrane region" description="Helical" evidence="6">
    <location>
        <begin position="214"/>
        <end position="234"/>
    </location>
</feature>
<accession>A0ABT2H2T5</accession>
<keyword evidence="3 7" id="KW-0732">Signal</keyword>
<evidence type="ECO:0000313" key="9">
    <source>
        <dbReference type="EMBL" id="MCS5734222.1"/>
    </source>
</evidence>
<dbReference type="InterPro" id="IPR014755">
    <property type="entry name" value="Cu-Rt/internalin_Ig-like"/>
</dbReference>
<name>A0ABT2H2T5_9MICO</name>
<gene>
    <name evidence="9" type="ORF">N1032_10790</name>
</gene>
<dbReference type="InterPro" id="IPR032694">
    <property type="entry name" value="CopC/D"/>
</dbReference>
<comment type="subcellular location">
    <subcellularLocation>
        <location evidence="1">Cell envelope</location>
    </subcellularLocation>
</comment>
<keyword evidence="6" id="KW-1133">Transmembrane helix</keyword>
<keyword evidence="6" id="KW-0812">Transmembrane</keyword>
<evidence type="ECO:0000256" key="1">
    <source>
        <dbReference type="ARBA" id="ARBA00004196"/>
    </source>
</evidence>
<dbReference type="SUPFAM" id="SSF81296">
    <property type="entry name" value="E set domains"/>
    <property type="match status" value="1"/>
</dbReference>
<evidence type="ECO:0000313" key="10">
    <source>
        <dbReference type="Proteomes" id="UP001165586"/>
    </source>
</evidence>
<evidence type="ECO:0000256" key="6">
    <source>
        <dbReference type="SAM" id="Phobius"/>
    </source>
</evidence>
<comment type="caution">
    <text evidence="9">The sequence shown here is derived from an EMBL/GenBank/DDBJ whole genome shotgun (WGS) entry which is preliminary data.</text>
</comment>
<dbReference type="InterPro" id="IPR014756">
    <property type="entry name" value="Ig_E-set"/>
</dbReference>
<organism evidence="9 10">
    <name type="scientific">Herbiconiux daphne</name>
    <dbReference type="NCBI Taxonomy" id="2970914"/>
    <lineage>
        <taxon>Bacteria</taxon>
        <taxon>Bacillati</taxon>
        <taxon>Actinomycetota</taxon>
        <taxon>Actinomycetes</taxon>
        <taxon>Micrococcales</taxon>
        <taxon>Microbacteriaceae</taxon>
        <taxon>Herbiconiux</taxon>
    </lineage>
</organism>
<keyword evidence="6" id="KW-0472">Membrane</keyword>
<dbReference type="Gene3D" id="2.60.40.1220">
    <property type="match status" value="1"/>
</dbReference>
<keyword evidence="4" id="KW-0186">Copper</keyword>
<reference evidence="9" key="1">
    <citation type="submission" date="2022-08" db="EMBL/GenBank/DDBJ databases">
        <authorList>
            <person name="Deng Y."/>
            <person name="Han X.-F."/>
            <person name="Zhang Y.-Q."/>
        </authorList>
    </citation>
    <scope>NUCLEOTIDE SEQUENCE</scope>
    <source>
        <strain evidence="9">CPCC 203386</strain>
    </source>
</reference>
<dbReference type="PANTHER" id="PTHR34820:SF4">
    <property type="entry name" value="INNER MEMBRANE PROTEIN YEBZ"/>
    <property type="match status" value="1"/>
</dbReference>
<proteinExistence type="predicted"/>
<feature type="signal peptide" evidence="7">
    <location>
        <begin position="1"/>
        <end position="32"/>
    </location>
</feature>
<feature type="region of interest" description="Disordered" evidence="5">
    <location>
        <begin position="150"/>
        <end position="185"/>
    </location>
</feature>
<evidence type="ECO:0000256" key="5">
    <source>
        <dbReference type="SAM" id="MobiDB-lite"/>
    </source>
</evidence>
<keyword evidence="2" id="KW-0479">Metal-binding</keyword>
<feature type="domain" description="CopC" evidence="8">
    <location>
        <begin position="33"/>
        <end position="129"/>
    </location>
</feature>
<evidence type="ECO:0000256" key="2">
    <source>
        <dbReference type="ARBA" id="ARBA00022723"/>
    </source>
</evidence>
<evidence type="ECO:0000259" key="8">
    <source>
        <dbReference type="Pfam" id="PF04234"/>
    </source>
</evidence>
<dbReference type="PANTHER" id="PTHR34820">
    <property type="entry name" value="INNER MEMBRANE PROTEIN YEBZ"/>
    <property type="match status" value="1"/>
</dbReference>
<dbReference type="RefSeq" id="WP_259539067.1">
    <property type="nucleotide sequence ID" value="NZ_JANLCJ010000003.1"/>
</dbReference>
<feature type="compositionally biased region" description="Low complexity" evidence="5">
    <location>
        <begin position="153"/>
        <end position="185"/>
    </location>
</feature>
<evidence type="ECO:0000256" key="7">
    <source>
        <dbReference type="SAM" id="SignalP"/>
    </source>
</evidence>
<dbReference type="Pfam" id="PF04234">
    <property type="entry name" value="CopC"/>
    <property type="match status" value="1"/>
</dbReference>
<dbReference type="EMBL" id="JANLCJ010000003">
    <property type="protein sequence ID" value="MCS5734222.1"/>
    <property type="molecule type" value="Genomic_DNA"/>
</dbReference>
<dbReference type="InterPro" id="IPR007348">
    <property type="entry name" value="CopC_dom"/>
</dbReference>
<sequence>MRKLRTRAGLGALIVLGAATLAVVVPTGAASAHDDVVSSNPAADSSIDSDPGVVTLDFSEALYTSGQNPDGFAAQVIDSEGLHYESGCVAVDGAQLTAPVALGDAGAYVVVWRVASNDGHPTSGQFEFDYEPASLDGAHDGLTDAPVCGQAWAGEPDGAPTPTAAPAAPTPAATSTETTDSGGTTVQQTFTATETAAAVGGELQNPAAGLPVPVIVLLGVVGLGAIVAIVLIAVRRSRSGGYGEQ</sequence>
<protein>
    <submittedName>
        <fullName evidence="9">Copper resistance protein CopC</fullName>
    </submittedName>
</protein>
<keyword evidence="10" id="KW-1185">Reference proteome</keyword>
<evidence type="ECO:0000256" key="4">
    <source>
        <dbReference type="ARBA" id="ARBA00023008"/>
    </source>
</evidence>
<evidence type="ECO:0000256" key="3">
    <source>
        <dbReference type="ARBA" id="ARBA00022729"/>
    </source>
</evidence>